<dbReference type="Proteomes" id="UP000641206">
    <property type="component" value="Unassembled WGS sequence"/>
</dbReference>
<keyword evidence="2" id="KW-1185">Reference proteome</keyword>
<evidence type="ECO:0000313" key="2">
    <source>
        <dbReference type="Proteomes" id="UP000641206"/>
    </source>
</evidence>
<protein>
    <submittedName>
        <fullName evidence="1">Uncharacterized protein</fullName>
    </submittedName>
</protein>
<reference evidence="2" key="1">
    <citation type="journal article" date="2019" name="Int. J. Syst. Evol. Microbiol.">
        <title>The Global Catalogue of Microorganisms (GCM) 10K type strain sequencing project: providing services to taxonomists for standard genome sequencing and annotation.</title>
        <authorList>
            <consortium name="The Broad Institute Genomics Platform"/>
            <consortium name="The Broad Institute Genome Sequencing Center for Infectious Disease"/>
            <person name="Wu L."/>
            <person name="Ma J."/>
        </authorList>
    </citation>
    <scope>NUCLEOTIDE SEQUENCE [LARGE SCALE GENOMIC DNA]</scope>
    <source>
        <strain evidence="2">CGMCC 1.7693</strain>
    </source>
</reference>
<evidence type="ECO:0000313" key="1">
    <source>
        <dbReference type="EMBL" id="GGP17162.1"/>
    </source>
</evidence>
<dbReference type="RefSeq" id="WP_188738663.1">
    <property type="nucleotide sequence ID" value="NZ_BMLW01000027.1"/>
</dbReference>
<gene>
    <name evidence="1" type="ORF">GCM10011346_51990</name>
</gene>
<dbReference type="EMBL" id="BMLW01000027">
    <property type="protein sequence ID" value="GGP17162.1"/>
    <property type="molecule type" value="Genomic_DNA"/>
</dbReference>
<sequence length="66" mass="7267">MFIELTLINSGRTDSEGIVLNANKIKEIFVGALGETIIEMDDGEAMEVEELVSEITKKLDEKGLLL</sequence>
<organism evidence="1 2">
    <name type="scientific">Oceanobacillus neutriphilus</name>
    <dbReference type="NCBI Taxonomy" id="531815"/>
    <lineage>
        <taxon>Bacteria</taxon>
        <taxon>Bacillati</taxon>
        <taxon>Bacillota</taxon>
        <taxon>Bacilli</taxon>
        <taxon>Bacillales</taxon>
        <taxon>Bacillaceae</taxon>
        <taxon>Oceanobacillus</taxon>
    </lineage>
</organism>
<accession>A0ABQ2P3N9</accession>
<comment type="caution">
    <text evidence="1">The sequence shown here is derived from an EMBL/GenBank/DDBJ whole genome shotgun (WGS) entry which is preliminary data.</text>
</comment>
<name>A0ABQ2P3N9_9BACI</name>
<proteinExistence type="predicted"/>